<dbReference type="AlphaFoldDB" id="A0A0G2B9U7"/>
<sequence length="98" mass="10871">MSERKKILLRWSLPIVWSTTLAAFLAVGRRLEFEAEVNFAIGLSLLIATILTSLLSVNRSFEAARLKAMSPGKTQTGGHTDPTLRGITRLPPRLRVIK</sequence>
<keyword evidence="1" id="KW-0472">Membrane</keyword>
<keyword evidence="1" id="KW-1133">Transmembrane helix</keyword>
<proteinExistence type="predicted"/>
<evidence type="ECO:0000256" key="1">
    <source>
        <dbReference type="SAM" id="Phobius"/>
    </source>
</evidence>
<feature type="transmembrane region" description="Helical" evidence="1">
    <location>
        <begin position="39"/>
        <end position="57"/>
    </location>
</feature>
<dbReference type="EMBL" id="LCRX01000009">
    <property type="protein sequence ID" value="KKW42239.1"/>
    <property type="molecule type" value="Genomic_DNA"/>
</dbReference>
<feature type="transmembrane region" description="Helical" evidence="1">
    <location>
        <begin position="7"/>
        <end position="27"/>
    </location>
</feature>
<dbReference type="STRING" id="1619044.UY92_C0009G0043"/>
<comment type="caution">
    <text evidence="2">The sequence shown here is derived from an EMBL/GenBank/DDBJ whole genome shotgun (WGS) entry which is preliminary data.</text>
</comment>
<protein>
    <submittedName>
        <fullName evidence="2">Uncharacterized protein</fullName>
    </submittedName>
</protein>
<accession>A0A0G2B9U7</accession>
<evidence type="ECO:0000313" key="2">
    <source>
        <dbReference type="EMBL" id="KKW42239.1"/>
    </source>
</evidence>
<reference evidence="2 3" key="1">
    <citation type="journal article" date="2015" name="Nature">
        <title>rRNA introns, odd ribosomes, and small enigmatic genomes across a large radiation of phyla.</title>
        <authorList>
            <person name="Brown C.T."/>
            <person name="Hug L.A."/>
            <person name="Thomas B.C."/>
            <person name="Sharon I."/>
            <person name="Castelle C.J."/>
            <person name="Singh A."/>
            <person name="Wilkins M.J."/>
            <person name="Williams K.H."/>
            <person name="Banfield J.F."/>
        </authorList>
    </citation>
    <scope>NUCLEOTIDE SEQUENCE [LARGE SCALE GENOMIC DNA]</scope>
</reference>
<name>A0A0G2B9U7_9BACT</name>
<dbReference type="Proteomes" id="UP000033870">
    <property type="component" value="Unassembled WGS sequence"/>
</dbReference>
<evidence type="ECO:0000313" key="3">
    <source>
        <dbReference type="Proteomes" id="UP000033870"/>
    </source>
</evidence>
<gene>
    <name evidence="2" type="ORF">UY92_C0009G0043</name>
</gene>
<keyword evidence="1" id="KW-0812">Transmembrane</keyword>
<organism evidence="2 3">
    <name type="scientific">Candidatus Magasanikbacteria bacterium GW2011_GWA2_56_11</name>
    <dbReference type="NCBI Taxonomy" id="1619044"/>
    <lineage>
        <taxon>Bacteria</taxon>
        <taxon>Candidatus Magasanikiibacteriota</taxon>
    </lineage>
</organism>